<dbReference type="Gene3D" id="3.30.1330.200">
    <property type="match status" value="1"/>
</dbReference>
<comment type="function">
    <text evidence="3">Probably deamidates glutamine residues to glutamate on methyl-accepting chemotaxis receptors (MCPs), playing an important role in chemotaxis.</text>
</comment>
<dbReference type="Proteomes" id="UP001431963">
    <property type="component" value="Unassembled WGS sequence"/>
</dbReference>
<dbReference type="EC" id="3.5.1.44" evidence="3"/>
<gene>
    <name evidence="3" type="primary">cheD</name>
    <name evidence="4" type="ORF">V6590_05590</name>
</gene>
<keyword evidence="5" id="KW-1185">Reference proteome</keyword>
<keyword evidence="1 3" id="KW-0145">Chemotaxis</keyword>
<sequence>MTEQRTLHVIQGEQAISDSQDVMITTVLGSCVAACMYDPQRQIGGMNHFLLADDTGAREGDMRFASASMERLVNGLLKQGAQRSRLQAKIFGGARMMAGLPDIGRRNGEAAIAFLAGERIPCISMSLGGNSARRIRFWPATGRAQQLLLPEQTKDPVVPVAPRTGAIELF</sequence>
<dbReference type="CDD" id="cd16352">
    <property type="entry name" value="CheD"/>
    <property type="match status" value="1"/>
</dbReference>
<dbReference type="InterPro" id="IPR038592">
    <property type="entry name" value="CheD-like_sf"/>
</dbReference>
<accession>A0ABU8BSD8</accession>
<evidence type="ECO:0000256" key="2">
    <source>
        <dbReference type="ARBA" id="ARBA00022801"/>
    </source>
</evidence>
<comment type="similarity">
    <text evidence="3">Belongs to the CheD family.</text>
</comment>
<comment type="caution">
    <text evidence="4">The sequence shown here is derived from an EMBL/GenBank/DDBJ whole genome shotgun (WGS) entry which is preliminary data.</text>
</comment>
<evidence type="ECO:0000256" key="3">
    <source>
        <dbReference type="HAMAP-Rule" id="MF_01440"/>
    </source>
</evidence>
<dbReference type="SUPFAM" id="SSF64438">
    <property type="entry name" value="CNF1/YfiH-like putative cysteine hydrolases"/>
    <property type="match status" value="1"/>
</dbReference>
<dbReference type="PANTHER" id="PTHR35147">
    <property type="entry name" value="CHEMORECEPTOR GLUTAMINE DEAMIDASE CHED-RELATED"/>
    <property type="match status" value="1"/>
</dbReference>
<evidence type="ECO:0000313" key="5">
    <source>
        <dbReference type="Proteomes" id="UP001431963"/>
    </source>
</evidence>
<protein>
    <recommendedName>
        <fullName evidence="3">Probable chemoreceptor glutamine deamidase CheD</fullName>
        <ecNumber evidence="3">3.5.1.44</ecNumber>
    </recommendedName>
</protein>
<proteinExistence type="inferred from homology"/>
<evidence type="ECO:0000256" key="1">
    <source>
        <dbReference type="ARBA" id="ARBA00022500"/>
    </source>
</evidence>
<dbReference type="InterPro" id="IPR005659">
    <property type="entry name" value="Chemorcpt_Glu_NH3ase_CheD"/>
</dbReference>
<dbReference type="EMBL" id="JBALHR010000002">
    <property type="protein sequence ID" value="MEH7827611.1"/>
    <property type="molecule type" value="Genomic_DNA"/>
</dbReference>
<dbReference type="HAMAP" id="MF_01440">
    <property type="entry name" value="CheD"/>
    <property type="match status" value="1"/>
</dbReference>
<keyword evidence="2 3" id="KW-0378">Hydrolase</keyword>
<dbReference type="InterPro" id="IPR011324">
    <property type="entry name" value="Cytotoxic_necrot_fac-like_cat"/>
</dbReference>
<evidence type="ECO:0000313" key="4">
    <source>
        <dbReference type="EMBL" id="MEH7827611.1"/>
    </source>
</evidence>
<dbReference type="RefSeq" id="WP_335420758.1">
    <property type="nucleotide sequence ID" value="NZ_JBALHR010000002.1"/>
</dbReference>
<comment type="catalytic activity">
    <reaction evidence="3">
        <text>L-glutaminyl-[protein] + H2O = L-glutamyl-[protein] + NH4(+)</text>
        <dbReference type="Rhea" id="RHEA:16441"/>
        <dbReference type="Rhea" id="RHEA-COMP:10207"/>
        <dbReference type="Rhea" id="RHEA-COMP:10208"/>
        <dbReference type="ChEBI" id="CHEBI:15377"/>
        <dbReference type="ChEBI" id="CHEBI:28938"/>
        <dbReference type="ChEBI" id="CHEBI:29973"/>
        <dbReference type="ChEBI" id="CHEBI:30011"/>
        <dbReference type="EC" id="3.5.1.44"/>
    </reaction>
</comment>
<dbReference type="PANTHER" id="PTHR35147:SF2">
    <property type="entry name" value="CHEMORECEPTOR GLUTAMINE DEAMIDASE CHED-RELATED"/>
    <property type="match status" value="1"/>
</dbReference>
<dbReference type="Pfam" id="PF03975">
    <property type="entry name" value="CheD"/>
    <property type="match status" value="1"/>
</dbReference>
<reference evidence="4" key="1">
    <citation type="submission" date="2024-02" db="EMBL/GenBank/DDBJ databases">
        <title>Genome sequences of strain Gemmobacter sp. JM10B15.</title>
        <authorList>
            <person name="Zhang M."/>
        </authorList>
    </citation>
    <scope>NUCLEOTIDE SEQUENCE</scope>
    <source>
        <strain evidence="4">JM10B15</strain>
    </source>
</reference>
<name>A0ABU8BSD8_9RHOB</name>
<organism evidence="4 5">
    <name type="scientific">Gemmobacter denitrificans</name>
    <dbReference type="NCBI Taxonomy" id="3123040"/>
    <lineage>
        <taxon>Bacteria</taxon>
        <taxon>Pseudomonadati</taxon>
        <taxon>Pseudomonadota</taxon>
        <taxon>Alphaproteobacteria</taxon>
        <taxon>Rhodobacterales</taxon>
        <taxon>Paracoccaceae</taxon>
        <taxon>Gemmobacter</taxon>
    </lineage>
</organism>